<evidence type="ECO:0000256" key="14">
    <source>
        <dbReference type="HAMAP-Rule" id="MF_01398"/>
    </source>
</evidence>
<protein>
    <recommendedName>
        <fullName evidence="14">ATP synthase subunit b</fullName>
    </recommendedName>
    <alternativeName>
        <fullName evidence="14">ATP synthase F(0) sector subunit b</fullName>
    </alternativeName>
    <alternativeName>
        <fullName evidence="14">ATPase subunit I</fullName>
    </alternativeName>
    <alternativeName>
        <fullName evidence="14">F-type ATPase subunit b</fullName>
        <shortName evidence="14">F-ATPase subunit b</shortName>
    </alternativeName>
</protein>
<evidence type="ECO:0000256" key="11">
    <source>
        <dbReference type="ARBA" id="ARBA00023310"/>
    </source>
</evidence>
<dbReference type="Gene3D" id="1.20.5.620">
    <property type="entry name" value="F1F0 ATP synthase subunit B, membrane domain"/>
    <property type="match status" value="1"/>
</dbReference>
<keyword evidence="3 14" id="KW-0813">Transport</keyword>
<evidence type="ECO:0000313" key="16">
    <source>
        <dbReference type="EMBL" id="NMN98993.1"/>
    </source>
</evidence>
<dbReference type="InterPro" id="IPR028987">
    <property type="entry name" value="ATP_synth_B-like_membr_sf"/>
</dbReference>
<keyword evidence="6 14" id="KW-0812">Transmembrane</keyword>
<organism evidence="16 17">
    <name type="scientific">Antrihabitans stalactiti</name>
    <dbReference type="NCBI Taxonomy" id="2584121"/>
    <lineage>
        <taxon>Bacteria</taxon>
        <taxon>Bacillati</taxon>
        <taxon>Actinomycetota</taxon>
        <taxon>Actinomycetes</taxon>
        <taxon>Mycobacteriales</taxon>
        <taxon>Nocardiaceae</taxon>
        <taxon>Antrihabitans</taxon>
    </lineage>
</organism>
<dbReference type="Proteomes" id="UP000535543">
    <property type="component" value="Unassembled WGS sequence"/>
</dbReference>
<feature type="transmembrane region" description="Helical" evidence="14">
    <location>
        <begin position="20"/>
        <end position="38"/>
    </location>
</feature>
<dbReference type="AlphaFoldDB" id="A0A848KIU2"/>
<comment type="caution">
    <text evidence="16">The sequence shown here is derived from an EMBL/GenBank/DDBJ whole genome shotgun (WGS) entry which is preliminary data.</text>
</comment>
<sequence length="159" mass="17238">MDSKNLAEGDNFLVPNGTFFVELAIFLIVLGVIWKFVVPPIREVLQARADLVAKTADDNHRAARAFADADAKYRSELLNARTEAAKIREEARGDGQKVLDEMRKTAKAESDAIQAKADQELSAQADQVAGALRPSIGSLSETLTNRVLGESFANQPGRG</sequence>
<comment type="function">
    <text evidence="14">Component of the F(0) channel, it forms part of the peripheral stalk, linking F(1) to F(0).</text>
</comment>
<evidence type="ECO:0000256" key="13">
    <source>
        <dbReference type="ARBA" id="ARBA00025830"/>
    </source>
</evidence>
<evidence type="ECO:0000256" key="12">
    <source>
        <dbReference type="ARBA" id="ARBA00025198"/>
    </source>
</evidence>
<dbReference type="EMBL" id="VCQU01000013">
    <property type="protein sequence ID" value="NMN98993.1"/>
    <property type="molecule type" value="Genomic_DNA"/>
</dbReference>
<dbReference type="RefSeq" id="WP_169593833.1">
    <property type="nucleotide sequence ID" value="NZ_VCQU01000013.1"/>
</dbReference>
<evidence type="ECO:0000256" key="7">
    <source>
        <dbReference type="ARBA" id="ARBA00022781"/>
    </source>
</evidence>
<comment type="function">
    <text evidence="12 14">F(1)F(0) ATP synthase produces ATP from ADP in the presence of a proton or sodium gradient. F-type ATPases consist of two structural domains, F(1) containing the extramembraneous catalytic core and F(0) containing the membrane proton channel, linked together by a central stalk and a peripheral stalk. During catalysis, ATP synthesis in the catalytic domain of F(1) is coupled via a rotary mechanism of the central stalk subunits to proton translocation.</text>
</comment>
<evidence type="ECO:0000256" key="9">
    <source>
        <dbReference type="ARBA" id="ARBA00023065"/>
    </source>
</evidence>
<dbReference type="GO" id="GO:0005886">
    <property type="term" value="C:plasma membrane"/>
    <property type="evidence" value="ECO:0007669"/>
    <property type="project" value="UniProtKB-SubCell"/>
</dbReference>
<dbReference type="GO" id="GO:0045259">
    <property type="term" value="C:proton-transporting ATP synthase complex"/>
    <property type="evidence" value="ECO:0007669"/>
    <property type="project" value="UniProtKB-KW"/>
</dbReference>
<keyword evidence="9 14" id="KW-0406">Ion transport</keyword>
<evidence type="ECO:0000256" key="4">
    <source>
        <dbReference type="ARBA" id="ARBA00022475"/>
    </source>
</evidence>
<comment type="similarity">
    <text evidence="2 14 15">Belongs to the ATPase B chain family.</text>
</comment>
<keyword evidence="8 14" id="KW-1133">Transmembrane helix</keyword>
<dbReference type="PANTHER" id="PTHR33445:SF1">
    <property type="entry name" value="ATP SYNTHASE SUBUNIT B"/>
    <property type="match status" value="1"/>
</dbReference>
<dbReference type="SUPFAM" id="SSF81573">
    <property type="entry name" value="F1F0 ATP synthase subunit B, membrane domain"/>
    <property type="match status" value="1"/>
</dbReference>
<gene>
    <name evidence="14" type="primary">atpF</name>
    <name evidence="16" type="ORF">FGL95_28555</name>
</gene>
<evidence type="ECO:0000256" key="15">
    <source>
        <dbReference type="RuleBase" id="RU003848"/>
    </source>
</evidence>
<proteinExistence type="inferred from homology"/>
<evidence type="ECO:0000256" key="8">
    <source>
        <dbReference type="ARBA" id="ARBA00022989"/>
    </source>
</evidence>
<dbReference type="NCBIfam" id="NF004412">
    <property type="entry name" value="PRK05759.1-3"/>
    <property type="match status" value="1"/>
</dbReference>
<dbReference type="InterPro" id="IPR005864">
    <property type="entry name" value="ATP_synth_F0_bsu_bac"/>
</dbReference>
<dbReference type="CDD" id="cd06503">
    <property type="entry name" value="ATP-synt_Fo_b"/>
    <property type="match status" value="1"/>
</dbReference>
<dbReference type="HAMAP" id="MF_01398">
    <property type="entry name" value="ATP_synth_b_bprime"/>
    <property type="match status" value="1"/>
</dbReference>
<evidence type="ECO:0000256" key="1">
    <source>
        <dbReference type="ARBA" id="ARBA00004162"/>
    </source>
</evidence>
<keyword evidence="11 14" id="KW-0066">ATP synthesis</keyword>
<comment type="subunit">
    <text evidence="13 14">F-type ATPases have 2 components, F(1) - the catalytic core - and F(0) - the membrane proton channel. F(1) has five subunits: alpha(3), beta(3), gamma(1), delta(1), epsilon(1). F(0) has three main subunits: a(1), b(2) and c(10-14). The alpha and beta chains form an alternating ring which encloses part of the gamma chain. F(1) is attached to F(0) by a central stalk formed by the gamma and epsilon chains, while a peripheral stalk is formed by the delta and b chains.</text>
</comment>
<reference evidence="16 17" key="2">
    <citation type="submission" date="2020-06" db="EMBL/GenBank/DDBJ databases">
        <title>Antribacter stalactiti gen. nov., sp. nov., a new member of the family Nacardiaceae isolated from a cave.</title>
        <authorList>
            <person name="Kim I.S."/>
        </authorList>
    </citation>
    <scope>NUCLEOTIDE SEQUENCE [LARGE SCALE GENOMIC DNA]</scope>
    <source>
        <strain evidence="16 17">YC2-7</strain>
    </source>
</reference>
<reference evidence="16 17" key="1">
    <citation type="submission" date="2019-05" db="EMBL/GenBank/DDBJ databases">
        <authorList>
            <person name="Lee S.D."/>
        </authorList>
    </citation>
    <scope>NUCLEOTIDE SEQUENCE [LARGE SCALE GENOMIC DNA]</scope>
    <source>
        <strain evidence="16 17">YC2-7</strain>
    </source>
</reference>
<evidence type="ECO:0000256" key="5">
    <source>
        <dbReference type="ARBA" id="ARBA00022547"/>
    </source>
</evidence>
<dbReference type="InterPro" id="IPR050059">
    <property type="entry name" value="ATP_synthase_B_chain"/>
</dbReference>
<dbReference type="InterPro" id="IPR002146">
    <property type="entry name" value="ATP_synth_b/b'su_bac/chlpt"/>
</dbReference>
<evidence type="ECO:0000256" key="2">
    <source>
        <dbReference type="ARBA" id="ARBA00005513"/>
    </source>
</evidence>
<keyword evidence="5 14" id="KW-0138">CF(0)</keyword>
<keyword evidence="17" id="KW-1185">Reference proteome</keyword>
<keyword evidence="10 14" id="KW-0472">Membrane</keyword>
<keyword evidence="4 14" id="KW-1003">Cell membrane</keyword>
<evidence type="ECO:0000256" key="6">
    <source>
        <dbReference type="ARBA" id="ARBA00022692"/>
    </source>
</evidence>
<evidence type="ECO:0000313" key="17">
    <source>
        <dbReference type="Proteomes" id="UP000535543"/>
    </source>
</evidence>
<dbReference type="Pfam" id="PF00430">
    <property type="entry name" value="ATP-synt_B"/>
    <property type="match status" value="1"/>
</dbReference>
<evidence type="ECO:0000256" key="3">
    <source>
        <dbReference type="ARBA" id="ARBA00022448"/>
    </source>
</evidence>
<dbReference type="PANTHER" id="PTHR33445">
    <property type="entry name" value="ATP SYNTHASE SUBUNIT B', CHLOROPLASTIC"/>
    <property type="match status" value="1"/>
</dbReference>
<accession>A0A848KIU2</accession>
<dbReference type="NCBIfam" id="TIGR01144">
    <property type="entry name" value="ATP_synt_b"/>
    <property type="match status" value="1"/>
</dbReference>
<name>A0A848KIU2_9NOCA</name>
<dbReference type="GO" id="GO:0046933">
    <property type="term" value="F:proton-transporting ATP synthase activity, rotational mechanism"/>
    <property type="evidence" value="ECO:0007669"/>
    <property type="project" value="UniProtKB-UniRule"/>
</dbReference>
<dbReference type="GO" id="GO:0046961">
    <property type="term" value="F:proton-transporting ATPase activity, rotational mechanism"/>
    <property type="evidence" value="ECO:0007669"/>
    <property type="project" value="TreeGrafter"/>
</dbReference>
<comment type="subcellular location">
    <subcellularLocation>
        <location evidence="1 14">Cell membrane</location>
        <topology evidence="1 14">Single-pass membrane protein</topology>
    </subcellularLocation>
</comment>
<keyword evidence="7 14" id="KW-0375">Hydrogen ion transport</keyword>
<evidence type="ECO:0000256" key="10">
    <source>
        <dbReference type="ARBA" id="ARBA00023136"/>
    </source>
</evidence>